<organism evidence="3 4">
    <name type="scientific">candidate division WOR-1 bacterium RIFOXYB2_FULL_36_35</name>
    <dbReference type="NCBI Taxonomy" id="1802578"/>
    <lineage>
        <taxon>Bacteria</taxon>
        <taxon>Bacillati</taxon>
        <taxon>Saganbacteria</taxon>
    </lineage>
</organism>
<name>A0A1F4S331_UNCSA</name>
<evidence type="ECO:0000313" key="4">
    <source>
        <dbReference type="Proteomes" id="UP000177905"/>
    </source>
</evidence>
<evidence type="ECO:0000256" key="2">
    <source>
        <dbReference type="SAM" id="Phobius"/>
    </source>
</evidence>
<feature type="transmembrane region" description="Helical" evidence="2">
    <location>
        <begin position="32"/>
        <end position="54"/>
    </location>
</feature>
<keyword evidence="2" id="KW-0812">Transmembrane</keyword>
<accession>A0A1F4S331</accession>
<dbReference type="AlphaFoldDB" id="A0A1F4S331"/>
<evidence type="ECO:0000313" key="3">
    <source>
        <dbReference type="EMBL" id="OGC14143.1"/>
    </source>
</evidence>
<feature type="region of interest" description="Disordered" evidence="1">
    <location>
        <begin position="56"/>
        <end position="76"/>
    </location>
</feature>
<evidence type="ECO:0000256" key="1">
    <source>
        <dbReference type="SAM" id="MobiDB-lite"/>
    </source>
</evidence>
<keyword evidence="2" id="KW-1133">Transmembrane helix</keyword>
<sequence length="249" mass="28119">MKINTINELRVPKRPQATNGFSMRHSCNQLRLLLTTAIFILKTFMPITALSMFGCETEEDQKNSPTPAQTPSTETTPLTLNCEENADCYVEKKYEDQGICFVDTDKKSNTIGIKCENMMEYNYTFLIFALQTPIEITKKATVHLKVKDLNGIDLNLSGQSFSFRMQQNFLSVRAAGAYAIEVGKDIQTPGGFNYSYNFLTFEDDTAFEGSHAIDVSATDYPISIAYLAVEFMSPSDFFFAEFESIKFIF</sequence>
<reference evidence="3 4" key="1">
    <citation type="journal article" date="2016" name="Nat. Commun.">
        <title>Thousands of microbial genomes shed light on interconnected biogeochemical processes in an aquifer system.</title>
        <authorList>
            <person name="Anantharaman K."/>
            <person name="Brown C.T."/>
            <person name="Hug L.A."/>
            <person name="Sharon I."/>
            <person name="Castelle C.J."/>
            <person name="Probst A.J."/>
            <person name="Thomas B.C."/>
            <person name="Singh A."/>
            <person name="Wilkins M.J."/>
            <person name="Karaoz U."/>
            <person name="Brodie E.L."/>
            <person name="Williams K.H."/>
            <person name="Hubbard S.S."/>
            <person name="Banfield J.F."/>
        </authorList>
    </citation>
    <scope>NUCLEOTIDE SEQUENCE [LARGE SCALE GENOMIC DNA]</scope>
</reference>
<protein>
    <submittedName>
        <fullName evidence="3">Uncharacterized protein</fullName>
    </submittedName>
</protein>
<proteinExistence type="predicted"/>
<feature type="compositionally biased region" description="Polar residues" evidence="1">
    <location>
        <begin position="63"/>
        <end position="76"/>
    </location>
</feature>
<keyword evidence="2" id="KW-0472">Membrane</keyword>
<dbReference type="EMBL" id="MEUA01000040">
    <property type="protein sequence ID" value="OGC14143.1"/>
    <property type="molecule type" value="Genomic_DNA"/>
</dbReference>
<gene>
    <name evidence="3" type="ORF">A2290_00505</name>
</gene>
<comment type="caution">
    <text evidence="3">The sequence shown here is derived from an EMBL/GenBank/DDBJ whole genome shotgun (WGS) entry which is preliminary data.</text>
</comment>
<dbReference type="Proteomes" id="UP000177905">
    <property type="component" value="Unassembled WGS sequence"/>
</dbReference>